<evidence type="ECO:0000256" key="1">
    <source>
        <dbReference type="ARBA" id="ARBA00010587"/>
    </source>
</evidence>
<comment type="similarity">
    <text evidence="1">Belongs to the hemerythrin family.</text>
</comment>
<dbReference type="SUPFAM" id="SSF55785">
    <property type="entry name" value="PYP-like sensor domain (PAS domain)"/>
    <property type="match status" value="2"/>
</dbReference>
<dbReference type="Pfam" id="PF00563">
    <property type="entry name" value="EAL"/>
    <property type="match status" value="1"/>
</dbReference>
<dbReference type="SMART" id="SM00052">
    <property type="entry name" value="EAL"/>
    <property type="match status" value="1"/>
</dbReference>
<protein>
    <recommendedName>
        <fullName evidence="9">Bacteriohemerythrin</fullName>
    </recommendedName>
</protein>
<dbReference type="SUPFAM" id="SSF141868">
    <property type="entry name" value="EAL domain-like"/>
    <property type="match status" value="1"/>
</dbReference>
<dbReference type="InterPro" id="IPR000700">
    <property type="entry name" value="PAS-assoc_C"/>
</dbReference>
<dbReference type="CDD" id="cd01949">
    <property type="entry name" value="GGDEF"/>
    <property type="match status" value="1"/>
</dbReference>
<dbReference type="Gene3D" id="3.20.20.450">
    <property type="entry name" value="EAL domain"/>
    <property type="match status" value="1"/>
</dbReference>
<dbReference type="SUPFAM" id="SSF55073">
    <property type="entry name" value="Nucleotide cyclase"/>
    <property type="match status" value="1"/>
</dbReference>
<evidence type="ECO:0000256" key="2">
    <source>
        <dbReference type="ARBA" id="ARBA00022723"/>
    </source>
</evidence>
<feature type="domain" description="PAC" evidence="4">
    <location>
        <begin position="267"/>
        <end position="320"/>
    </location>
</feature>
<dbReference type="CDD" id="cd12107">
    <property type="entry name" value="Hemerythrin"/>
    <property type="match status" value="1"/>
</dbReference>
<dbReference type="NCBIfam" id="TIGR00254">
    <property type="entry name" value="GGDEF"/>
    <property type="match status" value="1"/>
</dbReference>
<feature type="domain" description="EAL" evidence="5">
    <location>
        <begin position="800"/>
        <end position="1054"/>
    </location>
</feature>
<dbReference type="SUPFAM" id="SSF47188">
    <property type="entry name" value="Hemerythrin-like"/>
    <property type="match status" value="1"/>
</dbReference>
<dbReference type="NCBIfam" id="NF033749">
    <property type="entry name" value="bact_hemeryth"/>
    <property type="match status" value="1"/>
</dbReference>
<dbReference type="PANTHER" id="PTHR44757">
    <property type="entry name" value="DIGUANYLATE CYCLASE DGCP"/>
    <property type="match status" value="1"/>
</dbReference>
<dbReference type="InterPro" id="IPR012827">
    <property type="entry name" value="Hemerythrin_metal-bd"/>
</dbReference>
<dbReference type="GO" id="GO:0046872">
    <property type="term" value="F:metal ion binding"/>
    <property type="evidence" value="ECO:0007669"/>
    <property type="project" value="UniProtKB-KW"/>
</dbReference>
<dbReference type="SMART" id="SM00065">
    <property type="entry name" value="GAF"/>
    <property type="match status" value="1"/>
</dbReference>
<dbReference type="InterPro" id="IPR013655">
    <property type="entry name" value="PAS_fold_3"/>
</dbReference>
<dbReference type="Proteomes" id="UP000216984">
    <property type="component" value="Unassembled WGS sequence"/>
</dbReference>
<feature type="domain" description="GGDEF" evidence="6">
    <location>
        <begin position="657"/>
        <end position="791"/>
    </location>
</feature>
<dbReference type="InterPro" id="IPR000160">
    <property type="entry name" value="GGDEF_dom"/>
</dbReference>
<keyword evidence="2" id="KW-0479">Metal-binding</keyword>
<dbReference type="InterPro" id="IPR001610">
    <property type="entry name" value="PAC"/>
</dbReference>
<evidence type="ECO:0000259" key="6">
    <source>
        <dbReference type="PROSITE" id="PS50887"/>
    </source>
</evidence>
<accession>A0A7Z1ING5</accession>
<evidence type="ECO:0000259" key="5">
    <source>
        <dbReference type="PROSITE" id="PS50883"/>
    </source>
</evidence>
<dbReference type="PROSITE" id="PS50883">
    <property type="entry name" value="EAL"/>
    <property type="match status" value="1"/>
</dbReference>
<dbReference type="Pfam" id="PF01590">
    <property type="entry name" value="GAF"/>
    <property type="match status" value="1"/>
</dbReference>
<dbReference type="InterPro" id="IPR043128">
    <property type="entry name" value="Rev_trsase/Diguanyl_cyclase"/>
</dbReference>
<dbReference type="PROSITE" id="PS50113">
    <property type="entry name" value="PAC"/>
    <property type="match status" value="2"/>
</dbReference>
<feature type="domain" description="PAC" evidence="4">
    <location>
        <begin position="573"/>
        <end position="625"/>
    </location>
</feature>
<dbReference type="Pfam" id="PF08447">
    <property type="entry name" value="PAS_3"/>
    <property type="match status" value="2"/>
</dbReference>
<dbReference type="SMART" id="SM00086">
    <property type="entry name" value="PAC"/>
    <property type="match status" value="2"/>
</dbReference>
<evidence type="ECO:0000313" key="8">
    <source>
        <dbReference type="Proteomes" id="UP000216984"/>
    </source>
</evidence>
<reference evidence="7 8" key="1">
    <citation type="submission" date="2017-06" db="EMBL/GenBank/DDBJ databases">
        <title>Draft genome sequence of the halophilic bacterium Marinobacter vinifirmus FB1.</title>
        <authorList>
            <person name="Stepanov V.G."/>
            <person name="Roberts D.J."/>
            <person name="Fox G.E."/>
        </authorList>
    </citation>
    <scope>NUCLEOTIDE SEQUENCE [LARGE SCALE GENOMIC DNA]</scope>
    <source>
        <strain evidence="7 8">FB1</strain>
    </source>
</reference>
<dbReference type="PANTHER" id="PTHR44757:SF2">
    <property type="entry name" value="BIOFILM ARCHITECTURE MAINTENANCE PROTEIN MBAA"/>
    <property type="match status" value="1"/>
</dbReference>
<dbReference type="Gene3D" id="3.30.450.40">
    <property type="match status" value="1"/>
</dbReference>
<dbReference type="InterPro" id="IPR029787">
    <property type="entry name" value="Nucleotide_cyclase"/>
</dbReference>
<dbReference type="Pfam" id="PF01814">
    <property type="entry name" value="Hemerythrin"/>
    <property type="match status" value="1"/>
</dbReference>
<dbReference type="AlphaFoldDB" id="A0A7Z1ING5"/>
<dbReference type="InterPro" id="IPR025991">
    <property type="entry name" value="Chemoreceptor_zinc-bind_dom"/>
</dbReference>
<dbReference type="InterPro" id="IPR003018">
    <property type="entry name" value="GAF"/>
</dbReference>
<dbReference type="Gene3D" id="2.10.70.100">
    <property type="match status" value="1"/>
</dbReference>
<dbReference type="PROSITE" id="PS50887">
    <property type="entry name" value="GGDEF"/>
    <property type="match status" value="1"/>
</dbReference>
<dbReference type="Gene3D" id="1.20.120.50">
    <property type="entry name" value="Hemerythrin-like"/>
    <property type="match status" value="1"/>
</dbReference>
<dbReference type="InterPro" id="IPR035938">
    <property type="entry name" value="Hemerythrin-like_sf"/>
</dbReference>
<dbReference type="Gene3D" id="3.30.450.20">
    <property type="entry name" value="PAS domain"/>
    <property type="match status" value="2"/>
</dbReference>
<dbReference type="Gene3D" id="3.30.70.270">
    <property type="match status" value="1"/>
</dbReference>
<dbReference type="SUPFAM" id="SSF55781">
    <property type="entry name" value="GAF domain-like"/>
    <property type="match status" value="1"/>
</dbReference>
<proteinExistence type="inferred from homology"/>
<dbReference type="EMBL" id="NEFY01000001">
    <property type="protein sequence ID" value="OZC37541.1"/>
    <property type="molecule type" value="Genomic_DNA"/>
</dbReference>
<dbReference type="InterPro" id="IPR012312">
    <property type="entry name" value="Hemerythrin-like"/>
</dbReference>
<comment type="caution">
    <text evidence="7">The sequence shown here is derived from an EMBL/GenBank/DDBJ whole genome shotgun (WGS) entry which is preliminary data.</text>
</comment>
<dbReference type="NCBIfam" id="TIGR02481">
    <property type="entry name" value="hemeryth_dom"/>
    <property type="match status" value="1"/>
</dbReference>
<dbReference type="Pfam" id="PF13682">
    <property type="entry name" value="CZB"/>
    <property type="match status" value="1"/>
</dbReference>
<dbReference type="InterPro" id="IPR052155">
    <property type="entry name" value="Biofilm_reg_signaling"/>
</dbReference>
<evidence type="ECO:0000259" key="4">
    <source>
        <dbReference type="PROSITE" id="PS50113"/>
    </source>
</evidence>
<gene>
    <name evidence="7" type="ORF">B9Q17_13420</name>
</gene>
<dbReference type="InterPro" id="IPR035965">
    <property type="entry name" value="PAS-like_dom_sf"/>
</dbReference>
<dbReference type="Pfam" id="PF00990">
    <property type="entry name" value="GGDEF"/>
    <property type="match status" value="1"/>
</dbReference>
<dbReference type="CDD" id="cd01948">
    <property type="entry name" value="EAL"/>
    <property type="match status" value="1"/>
</dbReference>
<evidence type="ECO:0008006" key="9">
    <source>
        <dbReference type="Google" id="ProtNLM"/>
    </source>
</evidence>
<keyword evidence="8" id="KW-1185">Reference proteome</keyword>
<evidence type="ECO:0000313" key="7">
    <source>
        <dbReference type="EMBL" id="OZC37541.1"/>
    </source>
</evidence>
<keyword evidence="3" id="KW-0408">Iron</keyword>
<dbReference type="InterPro" id="IPR035919">
    <property type="entry name" value="EAL_sf"/>
</dbReference>
<dbReference type="SMART" id="SM00267">
    <property type="entry name" value="GGDEF"/>
    <property type="match status" value="1"/>
</dbReference>
<organism evidence="7 8">
    <name type="scientific">Marinobacter vinifirmus</name>
    <dbReference type="NCBI Taxonomy" id="355591"/>
    <lineage>
        <taxon>Bacteria</taxon>
        <taxon>Pseudomonadati</taxon>
        <taxon>Pseudomonadota</taxon>
        <taxon>Gammaproteobacteria</taxon>
        <taxon>Pseudomonadales</taxon>
        <taxon>Marinobacteraceae</taxon>
        <taxon>Marinobacter</taxon>
    </lineage>
</organism>
<dbReference type="InterPro" id="IPR029016">
    <property type="entry name" value="GAF-like_dom_sf"/>
</dbReference>
<sequence length="1177" mass="132314">MLAERFSIVPWNSSFDIGIEVIDEQHHQLVALLNDLASQYVHGVDLARAHRVVEGLIDYAAYHFETEEAIWAEALVDDPWFKAHCRGHSGFVEKVRHFQQGLDEHNLESVLHEMLSFLTGWLAHHILYEDKRLSVVVLAAREGKDSEAGKQAAQKALTGQASSLIQSVLSMYKQLSSRTLSLERESIAREKAERELRKQQNRWEAVLGANNDIFWEWDLSELDLSEPDSWLPSIEVLIGNRLTILAEDWPALRTDLAAHINNETENFSHQHRLVDEGGSVHWVIARGKITETDAAGRPLKMVGTQTDITERKLAELRLQRERDTRSIISEFAADFMASSLGDFDTAIERSLKHAGEYMHADRIYVFLIQENGEYMSNTHEWCAPGISPEIANLQNIPVDSTPWWWEQLQSVGHVLVPSVREMPPAAQTEKDILEAQGIHSVCVYPLYRGSELVGFLGNDAVMSPGKWGEEVLEFLGLFSDLLSISLEHRQLHINRTEALARLERAEQQAHIGRWSFDIKSGRATWSTEVYRIFEQTPEQFTPDYEAYLRLVHPDDQKALIDAYSEAKVSLGDLQVEHRLLLPDARIKHVQLLAQIEPDPDGCAGRLEGTVQDITERARHQEELRRLAFEDPLTGLPNRRAADSALEEAMALSKERGKGLALAMIDLDNFREENEAYGPEVGDRLLQVMGQRLSAFFPEPGAVSRIGGDEFVVLMDGPGSKDDYISRVRQLLQVVNETVVIDDACIRLSASIGIAEFAPSSDVLPDQLFRQAQQALFQAKLDGKNRFHSYDLSWEQSAQELREQLHEIRQALHAGELVLYYQPKVNMVTGTIVGAEALLRWLKPSGELVPPLRFLPVLQDHPLEIEVGDWVIREALRQMDQWQSEGLHLQVSVNVSGQQLLEDTFADKLRSALEDFPEVAPSALQLEVLESSALQDMGKVSRTMQTCRQLGVSFALDDFGTGFSSLVYLKHLPASVLKIDQGFVRGMLRNTDDLPIIAGVVSMAHAFGLQVIAEGVETVPHGELLLKLGCEQAQGYGIARPMPAGDLPEWVATWPGEIAWKGIVPVDSHKVMLLSAEIEHRNWVASMASWLATGEGAPPELDHRLCRLGQWLERETGHKGIWSSDFAQLTRRHRNLHNRARELVVSHGQGDSVQAERLLAELESESEELLKSLGRLIN</sequence>
<evidence type="ECO:0000256" key="3">
    <source>
        <dbReference type="ARBA" id="ARBA00023004"/>
    </source>
</evidence>
<dbReference type="Gene3D" id="1.20.120.30">
    <property type="entry name" value="Aspartate receptor, ligand-binding domain"/>
    <property type="match status" value="1"/>
</dbReference>
<dbReference type="InterPro" id="IPR001633">
    <property type="entry name" value="EAL_dom"/>
</dbReference>
<name>A0A7Z1ING5_9GAMM</name>